<protein>
    <submittedName>
        <fullName evidence="4">Sugar O-acetyltransferase</fullName>
        <ecNumber evidence="4">2.3.1.-</ecNumber>
    </submittedName>
</protein>
<evidence type="ECO:0000256" key="2">
    <source>
        <dbReference type="ARBA" id="ARBA00022679"/>
    </source>
</evidence>
<reference evidence="5" key="2">
    <citation type="submission" date="2023-06" db="EMBL/GenBank/DDBJ databases">
        <title>Identification and characterization of horizontal gene transfer across gut microbiota members of farm animals based on homology search.</title>
        <authorList>
            <person name="Zeman M."/>
            <person name="Kubasova T."/>
            <person name="Jahodarova E."/>
            <person name="Nykrynova M."/>
            <person name="Rychlik I."/>
        </authorList>
    </citation>
    <scope>NUCLEOTIDE SEQUENCE [LARGE SCALE GENOMIC DNA]</scope>
    <source>
        <strain evidence="5">105_WCHN</strain>
    </source>
</reference>
<dbReference type="Pfam" id="PF12464">
    <property type="entry name" value="Mac"/>
    <property type="match status" value="1"/>
</dbReference>
<evidence type="ECO:0000313" key="5">
    <source>
        <dbReference type="Proteomes" id="UP001529423"/>
    </source>
</evidence>
<dbReference type="InterPro" id="IPR011004">
    <property type="entry name" value="Trimer_LpxA-like_sf"/>
</dbReference>
<reference evidence="4 5" key="3">
    <citation type="submission" date="2023-06" db="EMBL/GenBank/DDBJ databases">
        <authorList>
            <person name="Zeman M."/>
            <person name="Kubasova T."/>
            <person name="Jahodarova E."/>
            <person name="Nykrynova M."/>
            <person name="Rychlik I."/>
        </authorList>
    </citation>
    <scope>NUCLEOTIDE SEQUENCE [LARGE SCALE GENOMIC DNA]</scope>
    <source>
        <strain evidence="4 5">105_WCHN</strain>
    </source>
</reference>
<dbReference type="SMART" id="SM01266">
    <property type="entry name" value="Mac"/>
    <property type="match status" value="1"/>
</dbReference>
<proteinExistence type="inferred from homology"/>
<sequence>MDENTKKMLSGQPYCPDTAELHQFSQMAHRLCRDYTLTTDDDTIERAALVDRLFPHHGDGVYLQGPFFVDYGRFTTLGKNFYANANLTILDTCPVKVGDNVMCGPNVSLVTAMHPLRYQQRNLRQQADGRMSDYEYGKPITIGDNCWLATNVTVCPGVAIGDGCVIGAGAVVTKDVPANSLVMGVPAKIVRPITAADNLDNFPY</sequence>
<gene>
    <name evidence="4" type="ORF">QUW46_08385</name>
</gene>
<dbReference type="SUPFAM" id="SSF51161">
    <property type="entry name" value="Trimeric LpxA-like enzymes"/>
    <property type="match status" value="1"/>
</dbReference>
<keyword evidence="2 4" id="KW-0808">Transferase</keyword>
<dbReference type="InterPro" id="IPR024688">
    <property type="entry name" value="Mac_dom"/>
</dbReference>
<evidence type="ECO:0000313" key="4">
    <source>
        <dbReference type="EMBL" id="MDM8334583.1"/>
    </source>
</evidence>
<dbReference type="InterPro" id="IPR001451">
    <property type="entry name" value="Hexapep"/>
</dbReference>
<dbReference type="Pfam" id="PF00132">
    <property type="entry name" value="Hexapep"/>
    <property type="match status" value="1"/>
</dbReference>
<dbReference type="GO" id="GO:0016746">
    <property type="term" value="F:acyltransferase activity"/>
    <property type="evidence" value="ECO:0007669"/>
    <property type="project" value="UniProtKB-KW"/>
</dbReference>
<dbReference type="RefSeq" id="WP_289561215.1">
    <property type="nucleotide sequence ID" value="NZ_JAUDEO010000061.1"/>
</dbReference>
<name>A0ABT7VPD4_9LACO</name>
<evidence type="ECO:0000259" key="3">
    <source>
        <dbReference type="SMART" id="SM01266"/>
    </source>
</evidence>
<accession>A0ABT7VPD4</accession>
<comment type="similarity">
    <text evidence="1">Belongs to the transferase hexapeptide repeat family.</text>
</comment>
<keyword evidence="4" id="KW-0012">Acyltransferase</keyword>
<dbReference type="PANTHER" id="PTHR23416">
    <property type="entry name" value="SIALIC ACID SYNTHASE-RELATED"/>
    <property type="match status" value="1"/>
</dbReference>
<organism evidence="4 5">
    <name type="scientific">Limosilactobacillus panis</name>
    <dbReference type="NCBI Taxonomy" id="47493"/>
    <lineage>
        <taxon>Bacteria</taxon>
        <taxon>Bacillati</taxon>
        <taxon>Bacillota</taxon>
        <taxon>Bacilli</taxon>
        <taxon>Lactobacillales</taxon>
        <taxon>Lactobacillaceae</taxon>
        <taxon>Limosilactobacillus</taxon>
    </lineage>
</organism>
<keyword evidence="5" id="KW-1185">Reference proteome</keyword>
<reference evidence="4 5" key="1">
    <citation type="submission" date="2023-06" db="EMBL/GenBank/DDBJ databases">
        <title>Identification and characterization of horizontal gene transfer across gut microbiota members of farm animals based on homology search.</title>
        <authorList>
            <person name="Schwarzerova J."/>
            <person name="Nykrynova M."/>
            <person name="Jureckova K."/>
            <person name="Cejkova D."/>
            <person name="Rychlik I."/>
        </authorList>
    </citation>
    <scope>NUCLEOTIDE SEQUENCE [LARGE SCALE GENOMIC DNA]</scope>
    <source>
        <strain evidence="4 5">105_WCHN</strain>
    </source>
</reference>
<dbReference type="Gene3D" id="2.160.10.10">
    <property type="entry name" value="Hexapeptide repeat proteins"/>
    <property type="match status" value="1"/>
</dbReference>
<dbReference type="Proteomes" id="UP001529423">
    <property type="component" value="Unassembled WGS sequence"/>
</dbReference>
<dbReference type="CDD" id="cd03357">
    <property type="entry name" value="LbH_MAT_GAT"/>
    <property type="match status" value="1"/>
</dbReference>
<evidence type="ECO:0000256" key="1">
    <source>
        <dbReference type="ARBA" id="ARBA00007274"/>
    </source>
</evidence>
<dbReference type="PANTHER" id="PTHR23416:SF23">
    <property type="entry name" value="ACETYLTRANSFERASE C18B11.09C-RELATED"/>
    <property type="match status" value="1"/>
</dbReference>
<dbReference type="InterPro" id="IPR051159">
    <property type="entry name" value="Hexapeptide_acetyltransf"/>
</dbReference>
<dbReference type="EMBL" id="JAUDEO010000061">
    <property type="protein sequence ID" value="MDM8334583.1"/>
    <property type="molecule type" value="Genomic_DNA"/>
</dbReference>
<dbReference type="EC" id="2.3.1.-" evidence="4"/>
<feature type="domain" description="Maltose/galactoside acetyltransferase" evidence="3">
    <location>
        <begin position="5"/>
        <end position="59"/>
    </location>
</feature>
<comment type="caution">
    <text evidence="4">The sequence shown here is derived from an EMBL/GenBank/DDBJ whole genome shotgun (WGS) entry which is preliminary data.</text>
</comment>